<dbReference type="InterPro" id="IPR041519">
    <property type="entry name" value="HEPN_RiboL-PSP"/>
</dbReference>
<dbReference type="EMBL" id="BMHM01000002">
    <property type="protein sequence ID" value="GGC83946.1"/>
    <property type="molecule type" value="Genomic_DNA"/>
</dbReference>
<sequence>MHNDDRIITIAGTTYTVEDFQQLSQEEKIELMREWFFDNYEDPVERTPYESREGGYIYIWGGPYYAHDELTVFCEFVDDELIESLAEELSADCPEWTGRESPDDYDDSYLEAYLTGNKYFESFKTSINHVKVIHESKISSDAKQHLLGLLYVNIITAIETYLSDAFISTVLENKGVLRKFVESNPEFKKQSFCLSEVFTKHDRIESDVKDYLLGLMWHNIKKIKPMYKSTLEVSFPSDLSNIFQAVIKRHNLVHRGGKNKDGEIILVTDDELNELISEAEIFINHVDKQINRYDEQEF</sequence>
<dbReference type="RefSeq" id="WP_188638649.1">
    <property type="nucleotide sequence ID" value="NZ_BMHM01000002.1"/>
</dbReference>
<organism evidence="2 3">
    <name type="scientific">Vreelandella lutescens</name>
    <dbReference type="NCBI Taxonomy" id="1602943"/>
    <lineage>
        <taxon>Bacteria</taxon>
        <taxon>Pseudomonadati</taxon>
        <taxon>Pseudomonadota</taxon>
        <taxon>Gammaproteobacteria</taxon>
        <taxon>Oceanospirillales</taxon>
        <taxon>Halomonadaceae</taxon>
        <taxon>Vreelandella</taxon>
    </lineage>
</organism>
<evidence type="ECO:0000313" key="3">
    <source>
        <dbReference type="Proteomes" id="UP000597301"/>
    </source>
</evidence>
<keyword evidence="3" id="KW-1185">Reference proteome</keyword>
<feature type="domain" description="RiboL-PSP-HEPN" evidence="1">
    <location>
        <begin position="126"/>
        <end position="291"/>
    </location>
</feature>
<evidence type="ECO:0000313" key="2">
    <source>
        <dbReference type="EMBL" id="GGC83946.1"/>
    </source>
</evidence>
<proteinExistence type="predicted"/>
<name>A0ABQ1NT49_9GAMM</name>
<dbReference type="Pfam" id="PF18735">
    <property type="entry name" value="HEPN_RiboL-PSP"/>
    <property type="match status" value="1"/>
</dbReference>
<protein>
    <recommendedName>
        <fullName evidence="1">RiboL-PSP-HEPN domain-containing protein</fullName>
    </recommendedName>
</protein>
<dbReference type="Proteomes" id="UP000597301">
    <property type="component" value="Unassembled WGS sequence"/>
</dbReference>
<evidence type="ECO:0000259" key="1">
    <source>
        <dbReference type="Pfam" id="PF18735"/>
    </source>
</evidence>
<accession>A0ABQ1NT49</accession>
<reference evidence="3" key="1">
    <citation type="journal article" date="2019" name="Int. J. Syst. Evol. Microbiol.">
        <title>The Global Catalogue of Microorganisms (GCM) 10K type strain sequencing project: providing services to taxonomists for standard genome sequencing and annotation.</title>
        <authorList>
            <consortium name="The Broad Institute Genomics Platform"/>
            <consortium name="The Broad Institute Genome Sequencing Center for Infectious Disease"/>
            <person name="Wu L."/>
            <person name="Ma J."/>
        </authorList>
    </citation>
    <scope>NUCLEOTIDE SEQUENCE [LARGE SCALE GENOMIC DNA]</scope>
    <source>
        <strain evidence="3">CGMCC 1.15122</strain>
    </source>
</reference>
<gene>
    <name evidence="2" type="ORF">GCM10011382_12640</name>
</gene>
<comment type="caution">
    <text evidence="2">The sequence shown here is derived from an EMBL/GenBank/DDBJ whole genome shotgun (WGS) entry which is preliminary data.</text>
</comment>